<dbReference type="OrthoDB" id="5427350at2759"/>
<feature type="signal peptide" evidence="1">
    <location>
        <begin position="1"/>
        <end position="18"/>
    </location>
</feature>
<gene>
    <name evidence="2" type="ORF">N7498_000649</name>
</gene>
<dbReference type="PANTHER" id="PTHR35340:SF9">
    <property type="entry name" value="ASST-DOMAIN-CONTAINING PROTEIN"/>
    <property type="match status" value="1"/>
</dbReference>
<dbReference type="InterPro" id="IPR011047">
    <property type="entry name" value="Quinoprotein_ADH-like_sf"/>
</dbReference>
<dbReference type="Pfam" id="PF14269">
    <property type="entry name" value="Arylsulfotran_2"/>
    <property type="match status" value="1"/>
</dbReference>
<dbReference type="RefSeq" id="XP_058313123.1">
    <property type="nucleotide sequence ID" value="XM_058447712.1"/>
</dbReference>
<dbReference type="AlphaFoldDB" id="A0A9W9NES1"/>
<dbReference type="Proteomes" id="UP001150904">
    <property type="component" value="Unassembled WGS sequence"/>
</dbReference>
<feature type="chain" id="PRO_5040767106" evidence="1">
    <location>
        <begin position="19"/>
        <end position="535"/>
    </location>
</feature>
<keyword evidence="1" id="KW-0732">Signal</keyword>
<dbReference type="InterPro" id="IPR053143">
    <property type="entry name" value="Arylsulfate_ST"/>
</dbReference>
<name>A0A9W9NES1_9EURO</name>
<protein>
    <submittedName>
        <fullName evidence="2">Secreted protein</fullName>
    </submittedName>
</protein>
<reference evidence="2" key="1">
    <citation type="submission" date="2022-12" db="EMBL/GenBank/DDBJ databases">
        <authorList>
            <person name="Petersen C."/>
        </authorList>
    </citation>
    <scope>NUCLEOTIDE SEQUENCE</scope>
    <source>
        <strain evidence="2">IBT 15544</strain>
    </source>
</reference>
<comment type="caution">
    <text evidence="2">The sequence shown here is derived from an EMBL/GenBank/DDBJ whole genome shotgun (WGS) entry which is preliminary data.</text>
</comment>
<accession>A0A9W9NES1</accession>
<dbReference type="SUPFAM" id="SSF50998">
    <property type="entry name" value="Quinoprotein alcohol dehydrogenase-like"/>
    <property type="match status" value="1"/>
</dbReference>
<dbReference type="GeneID" id="83175012"/>
<sequence length="535" mass="59525">MRTKHILWLSAILQCTSADWQYLSRPDLSPPRLNITVPASPRTEPGYIFVAPTAGFVEGSVGPEQPGPYIFRDDGELVWSGLGYLAGYVADFGPTEIDGKPVLHAFQGSLDAFRGRMYGNHVIVNDKYQTVSVVRAASHRLVSTHEFNVVDGETVLIEAPVSVPADLSRYGGDEGQQWIVNNGFQELDIHTGELLFEWYSLEHITPKYSAVPLEKEGIFSGRSSLDAWNYFHINSVDKDDEGNYLISARHYAAIFKINGTDGEIIWQLGGTHGSDFDIPPSVQFAYQHDARFRYRSADGSIERISFFDNAAITSPLDPINPFSRARYVELNHTAGTAAEIHTYPAPDGLSAHSQGNFQFLPSGNKFVNWGQAGAVTEFADDGTVLFHAYLDSYPNKHVQSYRGFRSNWTAVSNEEPAVLALSDGKGTVTVWVSWNGDTETRTWLFYLFDNDAKEGVALGAQTRSSFETRFEKNLGIPAKTIKRFSIGVEALDAQGRGLGSSRPVWIQDDTPYRAHLQEIQHESHLSSGYRERLEL</sequence>
<dbReference type="InterPro" id="IPR039535">
    <property type="entry name" value="ASST-like"/>
</dbReference>
<dbReference type="PANTHER" id="PTHR35340">
    <property type="entry name" value="PQQ ENZYME REPEAT PROTEIN-RELATED"/>
    <property type="match status" value="1"/>
</dbReference>
<evidence type="ECO:0000256" key="1">
    <source>
        <dbReference type="SAM" id="SignalP"/>
    </source>
</evidence>
<dbReference type="EMBL" id="JAPQKR010000004">
    <property type="protein sequence ID" value="KAJ5218550.1"/>
    <property type="molecule type" value="Genomic_DNA"/>
</dbReference>
<reference evidence="2" key="2">
    <citation type="journal article" date="2023" name="IMA Fungus">
        <title>Comparative genomic study of the Penicillium genus elucidates a diverse pangenome and 15 lateral gene transfer events.</title>
        <authorList>
            <person name="Petersen C."/>
            <person name="Sorensen T."/>
            <person name="Nielsen M.R."/>
            <person name="Sondergaard T.E."/>
            <person name="Sorensen J.L."/>
            <person name="Fitzpatrick D.A."/>
            <person name="Frisvad J.C."/>
            <person name="Nielsen K.L."/>
        </authorList>
    </citation>
    <scope>NUCLEOTIDE SEQUENCE</scope>
    <source>
        <strain evidence="2">IBT 15544</strain>
    </source>
</reference>
<keyword evidence="3" id="KW-1185">Reference proteome</keyword>
<evidence type="ECO:0000313" key="2">
    <source>
        <dbReference type="EMBL" id="KAJ5218550.1"/>
    </source>
</evidence>
<organism evidence="2 3">
    <name type="scientific">Penicillium cinerascens</name>
    <dbReference type="NCBI Taxonomy" id="70096"/>
    <lineage>
        <taxon>Eukaryota</taxon>
        <taxon>Fungi</taxon>
        <taxon>Dikarya</taxon>
        <taxon>Ascomycota</taxon>
        <taxon>Pezizomycotina</taxon>
        <taxon>Eurotiomycetes</taxon>
        <taxon>Eurotiomycetidae</taxon>
        <taxon>Eurotiales</taxon>
        <taxon>Aspergillaceae</taxon>
        <taxon>Penicillium</taxon>
    </lineage>
</organism>
<proteinExistence type="predicted"/>
<evidence type="ECO:0000313" key="3">
    <source>
        <dbReference type="Proteomes" id="UP001150904"/>
    </source>
</evidence>